<dbReference type="PANTHER" id="PTHR30137:SF6">
    <property type="entry name" value="LUCIFERASE-LIKE MONOOXYGENASE"/>
    <property type="match status" value="1"/>
</dbReference>
<protein>
    <submittedName>
        <fullName evidence="3">MsnO8 family LLM class oxidoreductase</fullName>
        <ecNumber evidence="3">1.-.-.-</ecNumber>
    </submittedName>
</protein>
<feature type="domain" description="Luciferase-like" evidence="2">
    <location>
        <begin position="19"/>
        <end position="280"/>
    </location>
</feature>
<evidence type="ECO:0000313" key="3">
    <source>
        <dbReference type="EMBL" id="NBD24086.1"/>
    </source>
</evidence>
<dbReference type="Proteomes" id="UP000665561">
    <property type="component" value="Unassembled WGS sequence"/>
</dbReference>
<dbReference type="RefSeq" id="WP_161742890.1">
    <property type="nucleotide sequence ID" value="NZ_JAAAMV010000004.1"/>
</dbReference>
<dbReference type="GO" id="GO:0016491">
    <property type="term" value="F:oxidoreductase activity"/>
    <property type="evidence" value="ECO:0007669"/>
    <property type="project" value="UniProtKB-KW"/>
</dbReference>
<dbReference type="EMBL" id="JAAAMV010000004">
    <property type="protein sequence ID" value="NBD24086.1"/>
    <property type="molecule type" value="Genomic_DNA"/>
</dbReference>
<dbReference type="InterPro" id="IPR036661">
    <property type="entry name" value="Luciferase-like_sf"/>
</dbReference>
<comment type="caution">
    <text evidence="3">The sequence shown here is derived from an EMBL/GenBank/DDBJ whole genome shotgun (WGS) entry which is preliminary data.</text>
</comment>
<dbReference type="NCBIfam" id="TIGR03558">
    <property type="entry name" value="oxido_grp_1"/>
    <property type="match status" value="1"/>
</dbReference>
<accession>A0ABW9XNS7</accession>
<dbReference type="InterPro" id="IPR050766">
    <property type="entry name" value="Bact_Lucif_Oxidored"/>
</dbReference>
<dbReference type="PANTHER" id="PTHR30137">
    <property type="entry name" value="LUCIFERASE-LIKE MONOOXYGENASE"/>
    <property type="match status" value="1"/>
</dbReference>
<evidence type="ECO:0000259" key="2">
    <source>
        <dbReference type="Pfam" id="PF00296"/>
    </source>
</evidence>
<dbReference type="InterPro" id="IPR011251">
    <property type="entry name" value="Luciferase-like_dom"/>
</dbReference>
<name>A0ABW9XNS7_9BACL</name>
<dbReference type="Gene3D" id="3.20.20.30">
    <property type="entry name" value="Luciferase-like domain"/>
    <property type="match status" value="1"/>
</dbReference>
<organism evidence="3 4">
    <name type="scientific">Paenibacillus glycinis</name>
    <dbReference type="NCBI Taxonomy" id="2697035"/>
    <lineage>
        <taxon>Bacteria</taxon>
        <taxon>Bacillati</taxon>
        <taxon>Bacillota</taxon>
        <taxon>Bacilli</taxon>
        <taxon>Bacillales</taxon>
        <taxon>Paenibacillaceae</taxon>
        <taxon>Paenibacillus</taxon>
    </lineage>
</organism>
<evidence type="ECO:0000256" key="1">
    <source>
        <dbReference type="ARBA" id="ARBA00007789"/>
    </source>
</evidence>
<gene>
    <name evidence="3" type="ORF">GT019_09390</name>
</gene>
<proteinExistence type="predicted"/>
<dbReference type="SUPFAM" id="SSF51679">
    <property type="entry name" value="Bacterial luciferase-like"/>
    <property type="match status" value="1"/>
</dbReference>
<sequence length="338" mass="37039">MPLERSVPLSVLDLASVVEGGTPAESFRRTMEMAQLAERLGYNRYWLAEHHNMSGIASSATSVVIGYVAGGTKRIRVGSGGIMLPNHAPLVIAEQFGTLESMYPGRIDLGLGRAPGSDQTTARALRRDLSMQGQEFPELLTELWAFFHPPADQYRPVRATPGEGLNVPIWLLGSSGFSAKLAGELGLPFSFASHFAPEYLMQAIHLYRSSFRPSEALSQPYVMVGVNIIAADTDEEAKRLATSQQLQFLSLIRGTPGKLKPPVDNMDQLWQPHEREALLSKFNFGAIGGKAAVEARMNEILKDTMADELIVTSQIYDHKARLRSFEIIAEAGNLQSTV</sequence>
<keyword evidence="3" id="KW-0560">Oxidoreductase</keyword>
<dbReference type="InterPro" id="IPR019949">
    <property type="entry name" value="CmoO-like"/>
</dbReference>
<reference evidence="3 4" key="1">
    <citation type="submission" date="2020-01" db="EMBL/GenBank/DDBJ databases">
        <title>Paenibacillus soybeanensis sp. nov. isolated from the nodules of soybean (Glycine max(L.) Merr).</title>
        <authorList>
            <person name="Wang H."/>
        </authorList>
    </citation>
    <scope>NUCLEOTIDE SEQUENCE [LARGE SCALE GENOMIC DNA]</scope>
    <source>
        <strain evidence="3 4">T1</strain>
    </source>
</reference>
<evidence type="ECO:0000313" key="4">
    <source>
        <dbReference type="Proteomes" id="UP000665561"/>
    </source>
</evidence>
<comment type="similarity">
    <text evidence="1">To bacterial alkanal monooxygenase alpha and beta chains.</text>
</comment>
<keyword evidence="4" id="KW-1185">Reference proteome</keyword>
<dbReference type="Pfam" id="PF00296">
    <property type="entry name" value="Bac_luciferase"/>
    <property type="match status" value="1"/>
</dbReference>
<dbReference type="EC" id="1.-.-.-" evidence="3"/>